<accession>A0AA41QYQ0</accession>
<name>A0AA41QYQ0_9MICO</name>
<dbReference type="EMBL" id="JALGAR010000006">
    <property type="protein sequence ID" value="MCI4659579.1"/>
    <property type="molecule type" value="Genomic_DNA"/>
</dbReference>
<gene>
    <name evidence="1" type="ORF">MQH31_17385</name>
</gene>
<proteinExistence type="predicted"/>
<comment type="caution">
    <text evidence="1">The sequence shown here is derived from an EMBL/GenBank/DDBJ whole genome shotgun (WGS) entry which is preliminary data.</text>
</comment>
<protein>
    <submittedName>
        <fullName evidence="1">Uncharacterized protein</fullName>
    </submittedName>
</protein>
<evidence type="ECO:0000313" key="2">
    <source>
        <dbReference type="Proteomes" id="UP001165341"/>
    </source>
</evidence>
<dbReference type="AlphaFoldDB" id="A0AA41QYQ0"/>
<evidence type="ECO:0000313" key="1">
    <source>
        <dbReference type="EMBL" id="MCI4659579.1"/>
    </source>
</evidence>
<keyword evidence="2" id="KW-1185">Reference proteome</keyword>
<organism evidence="1 2">
    <name type="scientific">Cryobacterium zhongshanensis</name>
    <dbReference type="NCBI Taxonomy" id="2928153"/>
    <lineage>
        <taxon>Bacteria</taxon>
        <taxon>Bacillati</taxon>
        <taxon>Actinomycetota</taxon>
        <taxon>Actinomycetes</taxon>
        <taxon>Micrococcales</taxon>
        <taxon>Microbacteriaceae</taxon>
        <taxon>Cryobacterium</taxon>
    </lineage>
</organism>
<reference evidence="1" key="1">
    <citation type="submission" date="2022-03" db="EMBL/GenBank/DDBJ databases">
        <title>Cryobacterium sp. nov. strain ZS14-85, isolated from Antarctic soil.</title>
        <authorList>
            <person name="Li J."/>
            <person name="Niu G."/>
        </authorList>
    </citation>
    <scope>NUCLEOTIDE SEQUENCE</scope>
    <source>
        <strain evidence="1">ZS14-85</strain>
    </source>
</reference>
<dbReference type="RefSeq" id="WP_243013070.1">
    <property type="nucleotide sequence ID" value="NZ_JALGAR010000006.1"/>
</dbReference>
<sequence>MTENDLDAIARFAELNQISLNAAAAEFEDDAATPRQVRLGRNLADESRGHSVPAVHFENKFTIWMKEHGLAENAGWPYMPNVTSRMAPALIKLSGTKDRAAQVAIDRVVLQERYDDLIDHIRPWSNRNGRPRMLAGFSTAPYLDWDNPKTVSFPVFVRSLGLEARVGLAQDQWYNGGTVPITVWNPALVTLA</sequence>
<dbReference type="Proteomes" id="UP001165341">
    <property type="component" value="Unassembled WGS sequence"/>
</dbReference>